<gene>
    <name evidence="4" type="ORF">SAMN06269117_10433</name>
</gene>
<dbReference type="Proteomes" id="UP000317315">
    <property type="component" value="Unassembled WGS sequence"/>
</dbReference>
<dbReference type="InterPro" id="IPR011990">
    <property type="entry name" value="TPR-like_helical_dom_sf"/>
</dbReference>
<keyword evidence="1" id="KW-0677">Repeat</keyword>
<dbReference type="PANTHER" id="PTHR44858:SF1">
    <property type="entry name" value="UDP-N-ACETYLGLUCOSAMINE--PEPTIDE N-ACETYLGLUCOSAMINYLTRANSFERASE SPINDLY-RELATED"/>
    <property type="match status" value="1"/>
</dbReference>
<dbReference type="Pfam" id="PF13429">
    <property type="entry name" value="TPR_15"/>
    <property type="match status" value="1"/>
</dbReference>
<proteinExistence type="predicted"/>
<evidence type="ECO:0000313" key="4">
    <source>
        <dbReference type="EMBL" id="SMO42705.1"/>
    </source>
</evidence>
<evidence type="ECO:0000259" key="3">
    <source>
        <dbReference type="Pfam" id="PF24604"/>
    </source>
</evidence>
<dbReference type="PANTHER" id="PTHR44858">
    <property type="entry name" value="TETRATRICOPEPTIDE REPEAT PROTEIN 6"/>
    <property type="match status" value="1"/>
</dbReference>
<dbReference type="Gene3D" id="1.25.40.10">
    <property type="entry name" value="Tetratricopeptide repeat domain"/>
    <property type="match status" value="1"/>
</dbReference>
<evidence type="ECO:0000256" key="1">
    <source>
        <dbReference type="ARBA" id="ARBA00022737"/>
    </source>
</evidence>
<feature type="domain" description="PelB C-terminal" evidence="3">
    <location>
        <begin position="699"/>
        <end position="912"/>
    </location>
</feature>
<sequence>MLKKFVILLILLVLPVEVVIASSEHSNRSESCEINYKNIRELEDILKLLLNAALSSRDLSLAEKVVRKGIAINPNNSYWYKWLGKILVWTNRASEALPYLKKAFELSKDRKIAEELFHLAIETNRFDLAKSLLPYVKNVPDNLVISIYGGVGDIGSLLSFLEEKGKQKYLLMAADIRLMIGDWKGALKDINRVLILNPGNMRAYLLKASIYYSMKKFKKSLLILNEGFKHLNLKDKYAVKLLQNLSDLGWMLNDFSSVRKAAETLIKLNQGRWEDFYRLIFIYKFCCPQRMVPLGLKFYREFDSLEVIPTILDYLLQKKNYEEFLKIISKLKENDRKKLLRNDYLFVSYLKVLSKMGKYSLVNRLIEDRLKNSPSPSVITYLIYMKSDLNDFKGLKELVRKYQRYKSRIPVPFALAYLKLRNSQMALKLLEGGREKNPLLYAEVLSLSGKKEEAKRLRYFVFKKLEEKLKKNPSLLKKRDFIYDFLYLASYFYPPGKYERLLQEASSFLTEKEYRELYLSYLLNMDEKTKVMFLWNRKRYELSPWMKLSIALDQFDMYQIERTIKKYSGLLSVEDLVTAEEEIGRTKEAISKAFSSLENNRFNVKLYHKFVQLVNSYSSYVSISPKILSRSGYREFKVDFVNKNSLVEKGINLWTYVGDSSPINKDKSTLLKSFKTNFLGLKVEKLFSLGSYEFHFLNYRKDRTFTNFGFSLQSHVINELSLSFSGDFNKESSDTVYLYLGGMEDKFTTTLSLSRTRYGLDLGLNYKKYKSQSGSTVGYGREASLGFTYTLKSGYPDISIRPYFVLGKYRATGKLGNIGNIMAHVGSPVPEDSTTLGLEGNIGYGRVSSFTRDWKPFLSGSILHNSKYGWGFNISGGVGGELFHGDMLRLELQSSHNAGKINEHLYQIIVNYKRFY</sequence>
<dbReference type="InterPro" id="IPR050498">
    <property type="entry name" value="Ycf3"/>
</dbReference>
<evidence type="ECO:0000256" key="2">
    <source>
        <dbReference type="ARBA" id="ARBA00022803"/>
    </source>
</evidence>
<dbReference type="InterPro" id="IPR057306">
    <property type="entry name" value="B-barrel_PelB_C"/>
</dbReference>
<dbReference type="EMBL" id="FXTM01000004">
    <property type="protein sequence ID" value="SMO42705.1"/>
    <property type="molecule type" value="Genomic_DNA"/>
</dbReference>
<accession>A0A521B6L1</accession>
<organism evidence="4 5">
    <name type="scientific">Balnearium lithotrophicum</name>
    <dbReference type="NCBI Taxonomy" id="223788"/>
    <lineage>
        <taxon>Bacteria</taxon>
        <taxon>Pseudomonadati</taxon>
        <taxon>Aquificota</taxon>
        <taxon>Aquificia</taxon>
        <taxon>Desulfurobacteriales</taxon>
        <taxon>Desulfurobacteriaceae</taxon>
        <taxon>Balnearium</taxon>
    </lineage>
</organism>
<dbReference type="SUPFAM" id="SSF48452">
    <property type="entry name" value="TPR-like"/>
    <property type="match status" value="1"/>
</dbReference>
<evidence type="ECO:0000313" key="5">
    <source>
        <dbReference type="Proteomes" id="UP000317315"/>
    </source>
</evidence>
<name>A0A521B6L1_9BACT</name>
<protein>
    <submittedName>
        <fullName evidence="4">Tetratricopeptide repeat-containing protein</fullName>
    </submittedName>
</protein>
<reference evidence="4 5" key="1">
    <citation type="submission" date="2017-05" db="EMBL/GenBank/DDBJ databases">
        <authorList>
            <person name="Varghese N."/>
            <person name="Submissions S."/>
        </authorList>
    </citation>
    <scope>NUCLEOTIDE SEQUENCE [LARGE SCALE GENOMIC DNA]</scope>
    <source>
        <strain evidence="4 5">DSM 16304</strain>
    </source>
</reference>
<dbReference type="Pfam" id="PF24604">
    <property type="entry name" value="B-barrel_PelB_C"/>
    <property type="match status" value="1"/>
</dbReference>
<keyword evidence="5" id="KW-1185">Reference proteome</keyword>
<dbReference type="OrthoDB" id="8297at2"/>
<dbReference type="AlphaFoldDB" id="A0A521B6L1"/>
<keyword evidence="2" id="KW-0802">TPR repeat</keyword>